<evidence type="ECO:0000256" key="1">
    <source>
        <dbReference type="SAM" id="SignalP"/>
    </source>
</evidence>
<dbReference type="Proteomes" id="UP000019150">
    <property type="component" value="Chromosome"/>
</dbReference>
<name>W5TQJ4_9NOCA</name>
<evidence type="ECO:0000313" key="2">
    <source>
        <dbReference type="EMBL" id="AHH21228.1"/>
    </source>
</evidence>
<reference evidence="2 3" key="1">
    <citation type="journal article" date="2014" name="Appl. Environ. Microbiol.">
        <title>Insights into the Microbial Degradation of Rubber and Gutta-Percha by Analysis of the Complete Genome of Nocardia nova SH22a.</title>
        <authorList>
            <person name="Luo Q."/>
            <person name="Hiessl S."/>
            <person name="Poehlein A."/>
            <person name="Daniel R."/>
            <person name="Steinbuchel A."/>
        </authorList>
    </citation>
    <scope>NUCLEOTIDE SEQUENCE [LARGE SCALE GENOMIC DNA]</scope>
    <source>
        <strain evidence="2">SH22a</strain>
    </source>
</reference>
<dbReference type="HOGENOM" id="CLU_2918047_0_0_11"/>
<dbReference type="AlphaFoldDB" id="W5TQJ4"/>
<keyword evidence="3" id="KW-1185">Reference proteome</keyword>
<dbReference type="PROSITE" id="PS51257">
    <property type="entry name" value="PROKAR_LIPOPROTEIN"/>
    <property type="match status" value="1"/>
</dbReference>
<feature type="chain" id="PRO_5004871966" evidence="1">
    <location>
        <begin position="26"/>
        <end position="61"/>
    </location>
</feature>
<dbReference type="EMBL" id="CP006850">
    <property type="protein sequence ID" value="AHH21228.1"/>
    <property type="molecule type" value="Genomic_DNA"/>
</dbReference>
<protein>
    <submittedName>
        <fullName evidence="2">Putative phage protein</fullName>
    </submittedName>
</protein>
<proteinExistence type="predicted"/>
<feature type="signal peptide" evidence="1">
    <location>
        <begin position="1"/>
        <end position="25"/>
    </location>
</feature>
<dbReference type="KEGG" id="nno:NONO_c64580"/>
<sequence length="61" mass="6303">MLKKIAATGILAGGMALTVAGTASAAPIMLSCYGDKPSCESHLSEHPGGWCDDRGNLWVNQ</sequence>
<dbReference type="RefSeq" id="WP_148307036.1">
    <property type="nucleotide sequence ID" value="NZ_CP006850.1"/>
</dbReference>
<accession>W5TQJ4</accession>
<organism evidence="2 3">
    <name type="scientific">Nocardia nova SH22a</name>
    <dbReference type="NCBI Taxonomy" id="1415166"/>
    <lineage>
        <taxon>Bacteria</taxon>
        <taxon>Bacillati</taxon>
        <taxon>Actinomycetota</taxon>
        <taxon>Actinomycetes</taxon>
        <taxon>Mycobacteriales</taxon>
        <taxon>Nocardiaceae</taxon>
        <taxon>Nocardia</taxon>
    </lineage>
</organism>
<gene>
    <name evidence="2" type="ORF">NONO_c64580</name>
</gene>
<evidence type="ECO:0000313" key="3">
    <source>
        <dbReference type="Proteomes" id="UP000019150"/>
    </source>
</evidence>
<keyword evidence="1" id="KW-0732">Signal</keyword>